<dbReference type="GO" id="GO:0032259">
    <property type="term" value="P:methylation"/>
    <property type="evidence" value="ECO:0007669"/>
    <property type="project" value="UniProtKB-KW"/>
</dbReference>
<keyword evidence="5" id="KW-1185">Reference proteome</keyword>
<keyword evidence="1 4" id="KW-0489">Methyltransferase</keyword>
<comment type="caution">
    <text evidence="4">The sequence shown here is derived from an EMBL/GenBank/DDBJ whole genome shotgun (WGS) entry which is preliminary data.</text>
</comment>
<evidence type="ECO:0000259" key="3">
    <source>
        <dbReference type="Pfam" id="PF13649"/>
    </source>
</evidence>
<evidence type="ECO:0000256" key="1">
    <source>
        <dbReference type="ARBA" id="ARBA00022603"/>
    </source>
</evidence>
<dbReference type="PANTHER" id="PTHR43861:SF1">
    <property type="entry name" value="TRANS-ACONITATE 2-METHYLTRANSFERASE"/>
    <property type="match status" value="1"/>
</dbReference>
<dbReference type="InterPro" id="IPR029063">
    <property type="entry name" value="SAM-dependent_MTases_sf"/>
</dbReference>
<name>A0ABS1HA80_9BACL</name>
<evidence type="ECO:0000313" key="5">
    <source>
        <dbReference type="Proteomes" id="UP000618943"/>
    </source>
</evidence>
<dbReference type="RefSeq" id="WP_200749789.1">
    <property type="nucleotide sequence ID" value="NZ_JAEOAH010000028.1"/>
</dbReference>
<dbReference type="CDD" id="cd02440">
    <property type="entry name" value="AdoMet_MTases"/>
    <property type="match status" value="1"/>
</dbReference>
<evidence type="ECO:0000256" key="2">
    <source>
        <dbReference type="ARBA" id="ARBA00022679"/>
    </source>
</evidence>
<sequence length="208" mass="23848">MLNQQGFNLWADGYDKTVQLSEENNQYPFAGYKAILGTIFNEIMQKEESSVLDIGFGTGVLTNKLYEEGHQLDGLDFSSKMIEIAQSKMPKANLIQWDLSNGLPDSIRNKKFDAIVTTYALHHFTDEKKVELIKELLTLLTTSGKLYIGDIAFETKEQLEVCRQNSINYWDDDEFYFVHEVFSKIFEAHCKIEFHPISHCGGVFIISK</sequence>
<dbReference type="InterPro" id="IPR041698">
    <property type="entry name" value="Methyltransf_25"/>
</dbReference>
<protein>
    <submittedName>
        <fullName evidence="4">Class I SAM-dependent methyltransferase</fullName>
    </submittedName>
</protein>
<organism evidence="4 5">
    <name type="scientific">Viridibacillus soli</name>
    <dbReference type="NCBI Taxonomy" id="2798301"/>
    <lineage>
        <taxon>Bacteria</taxon>
        <taxon>Bacillati</taxon>
        <taxon>Bacillota</taxon>
        <taxon>Bacilli</taxon>
        <taxon>Bacillales</taxon>
        <taxon>Caryophanaceae</taxon>
        <taxon>Viridibacillus</taxon>
    </lineage>
</organism>
<gene>
    <name evidence="4" type="ORF">JFL43_15885</name>
</gene>
<dbReference type="Gene3D" id="3.40.50.150">
    <property type="entry name" value="Vaccinia Virus protein VP39"/>
    <property type="match status" value="1"/>
</dbReference>
<dbReference type="Proteomes" id="UP000618943">
    <property type="component" value="Unassembled WGS sequence"/>
</dbReference>
<dbReference type="PANTHER" id="PTHR43861">
    <property type="entry name" value="TRANS-ACONITATE 2-METHYLTRANSFERASE-RELATED"/>
    <property type="match status" value="1"/>
</dbReference>
<accession>A0ABS1HA80</accession>
<dbReference type="SUPFAM" id="SSF53335">
    <property type="entry name" value="S-adenosyl-L-methionine-dependent methyltransferases"/>
    <property type="match status" value="1"/>
</dbReference>
<dbReference type="Pfam" id="PF13649">
    <property type="entry name" value="Methyltransf_25"/>
    <property type="match status" value="1"/>
</dbReference>
<evidence type="ECO:0000313" key="4">
    <source>
        <dbReference type="EMBL" id="MBK3496315.1"/>
    </source>
</evidence>
<dbReference type="GO" id="GO:0008168">
    <property type="term" value="F:methyltransferase activity"/>
    <property type="evidence" value="ECO:0007669"/>
    <property type="project" value="UniProtKB-KW"/>
</dbReference>
<keyword evidence="2" id="KW-0808">Transferase</keyword>
<reference evidence="4 5" key="1">
    <citation type="submission" date="2020-12" db="EMBL/GenBank/DDBJ databases">
        <title>YIM B01967 draft genome.</title>
        <authorList>
            <person name="Yan X."/>
        </authorList>
    </citation>
    <scope>NUCLEOTIDE SEQUENCE [LARGE SCALE GENOMIC DNA]</scope>
    <source>
        <strain evidence="4 5">YIM B01967</strain>
    </source>
</reference>
<proteinExistence type="predicted"/>
<feature type="domain" description="Methyltransferase" evidence="3">
    <location>
        <begin position="51"/>
        <end position="144"/>
    </location>
</feature>
<dbReference type="EMBL" id="JAEOAH010000028">
    <property type="protein sequence ID" value="MBK3496315.1"/>
    <property type="molecule type" value="Genomic_DNA"/>
</dbReference>